<name>A0A8X6KFD9_9ARAC</name>
<comment type="caution">
    <text evidence="1">The sequence shown here is derived from an EMBL/GenBank/DDBJ whole genome shotgun (WGS) entry which is preliminary data.</text>
</comment>
<proteinExistence type="predicted"/>
<dbReference type="Proteomes" id="UP000886998">
    <property type="component" value="Unassembled WGS sequence"/>
</dbReference>
<organism evidence="1 2">
    <name type="scientific">Trichonephila inaurata madagascariensis</name>
    <dbReference type="NCBI Taxonomy" id="2747483"/>
    <lineage>
        <taxon>Eukaryota</taxon>
        <taxon>Metazoa</taxon>
        <taxon>Ecdysozoa</taxon>
        <taxon>Arthropoda</taxon>
        <taxon>Chelicerata</taxon>
        <taxon>Arachnida</taxon>
        <taxon>Araneae</taxon>
        <taxon>Araneomorphae</taxon>
        <taxon>Entelegynae</taxon>
        <taxon>Araneoidea</taxon>
        <taxon>Nephilidae</taxon>
        <taxon>Trichonephila</taxon>
        <taxon>Trichonephila inaurata</taxon>
    </lineage>
</organism>
<evidence type="ECO:0000313" key="2">
    <source>
        <dbReference type="Proteomes" id="UP000886998"/>
    </source>
</evidence>
<reference evidence="1" key="1">
    <citation type="submission" date="2020-08" db="EMBL/GenBank/DDBJ databases">
        <title>Multicomponent nature underlies the extraordinary mechanical properties of spider dragline silk.</title>
        <authorList>
            <person name="Kono N."/>
            <person name="Nakamura H."/>
            <person name="Mori M."/>
            <person name="Yoshida Y."/>
            <person name="Ohtoshi R."/>
            <person name="Malay A.D."/>
            <person name="Moran D.A.P."/>
            <person name="Tomita M."/>
            <person name="Numata K."/>
            <person name="Arakawa K."/>
        </authorList>
    </citation>
    <scope>NUCLEOTIDE SEQUENCE</scope>
</reference>
<protein>
    <submittedName>
        <fullName evidence="1">Uncharacterized protein</fullName>
    </submittedName>
</protein>
<sequence length="80" mass="9233">MMLIDERKSWAKEGELHIACEILHYYCYHLKCRFCAPCASMELNKYVLLMKQKKAYLPGTGVILDQEGGSPEQRPTIALR</sequence>
<dbReference type="OrthoDB" id="6437357at2759"/>
<evidence type="ECO:0000313" key="1">
    <source>
        <dbReference type="EMBL" id="GFS45058.1"/>
    </source>
</evidence>
<dbReference type="EMBL" id="BMAV01025827">
    <property type="protein sequence ID" value="GFS45058.1"/>
    <property type="molecule type" value="Genomic_DNA"/>
</dbReference>
<accession>A0A8X6KFD9</accession>
<keyword evidence="2" id="KW-1185">Reference proteome</keyword>
<gene>
    <name evidence="1" type="ORF">TNIN_409021</name>
</gene>
<dbReference type="AlphaFoldDB" id="A0A8X6KFD9"/>